<keyword evidence="5" id="KW-0963">Cytoplasm</keyword>
<comment type="subcellular location">
    <subcellularLocation>
        <location evidence="5">Cytoplasm</location>
    </subcellularLocation>
</comment>
<dbReference type="OrthoDB" id="9806346at2"/>
<keyword evidence="4 5" id="KW-0949">S-adenosyl-L-methionine</keyword>
<dbReference type="AlphaFoldDB" id="A0A432WGB5"/>
<protein>
    <recommendedName>
        <fullName evidence="5">tRNA (cytidine/uridine-2'-O-)-methyltransferase TrmJ</fullName>
        <ecNumber evidence="5">2.1.1.200</ecNumber>
    </recommendedName>
    <alternativeName>
        <fullName evidence="5">tRNA (cytidine(32)/uridine(32)-2'-O)-methyltransferase</fullName>
    </alternativeName>
    <alternativeName>
        <fullName evidence="5">tRNA Cm32/Um32 methyltransferase</fullName>
    </alternativeName>
</protein>
<comment type="function">
    <text evidence="5">Catalyzes the formation of 2'O-methylated cytidine (Cm32) or 2'O-methylated uridine (Um32) at position 32 in tRNA.</text>
</comment>
<keyword evidence="5" id="KW-0819">tRNA processing</keyword>
<name>A0A432WGB5_9GAMM</name>
<dbReference type="RefSeq" id="WP_126776884.1">
    <property type="nucleotide sequence ID" value="NZ_PIPM01000006.1"/>
</dbReference>
<evidence type="ECO:0000256" key="5">
    <source>
        <dbReference type="RuleBase" id="RU362024"/>
    </source>
</evidence>
<dbReference type="InterPro" id="IPR029026">
    <property type="entry name" value="tRNA_m1G_MTases_N"/>
</dbReference>
<dbReference type="GO" id="GO:0106339">
    <property type="term" value="F:tRNA (cytidine(32)-2'-O)-methyltransferase activity"/>
    <property type="evidence" value="ECO:0007669"/>
    <property type="project" value="RHEA"/>
</dbReference>
<dbReference type="Gene3D" id="1.10.8.590">
    <property type="match status" value="1"/>
</dbReference>
<dbReference type="NCBIfam" id="TIGR00050">
    <property type="entry name" value="rRNA_methyl_1"/>
    <property type="match status" value="1"/>
</dbReference>
<dbReference type="SUPFAM" id="SSF75217">
    <property type="entry name" value="alpha/beta knot"/>
    <property type="match status" value="1"/>
</dbReference>
<dbReference type="Proteomes" id="UP000288405">
    <property type="component" value="Unassembled WGS sequence"/>
</dbReference>
<comment type="catalytic activity">
    <reaction evidence="5">
        <text>uridine(32) in tRNA + S-adenosyl-L-methionine = 2'-O-methyluridine(32) in tRNA + S-adenosyl-L-homocysteine + H(+)</text>
        <dbReference type="Rhea" id="RHEA:42936"/>
        <dbReference type="Rhea" id="RHEA-COMP:10107"/>
        <dbReference type="Rhea" id="RHEA-COMP:10290"/>
        <dbReference type="ChEBI" id="CHEBI:15378"/>
        <dbReference type="ChEBI" id="CHEBI:57856"/>
        <dbReference type="ChEBI" id="CHEBI:59789"/>
        <dbReference type="ChEBI" id="CHEBI:65315"/>
        <dbReference type="ChEBI" id="CHEBI:74478"/>
        <dbReference type="EC" id="2.1.1.200"/>
    </reaction>
</comment>
<comment type="catalytic activity">
    <reaction evidence="5">
        <text>cytidine(32) in tRNA + S-adenosyl-L-methionine = 2'-O-methylcytidine(32) in tRNA + S-adenosyl-L-homocysteine + H(+)</text>
        <dbReference type="Rhea" id="RHEA:42932"/>
        <dbReference type="Rhea" id="RHEA-COMP:10288"/>
        <dbReference type="Rhea" id="RHEA-COMP:10289"/>
        <dbReference type="ChEBI" id="CHEBI:15378"/>
        <dbReference type="ChEBI" id="CHEBI:57856"/>
        <dbReference type="ChEBI" id="CHEBI:59789"/>
        <dbReference type="ChEBI" id="CHEBI:74495"/>
        <dbReference type="ChEBI" id="CHEBI:82748"/>
        <dbReference type="EC" id="2.1.1.200"/>
    </reaction>
</comment>
<evidence type="ECO:0000259" key="6">
    <source>
        <dbReference type="Pfam" id="PF00588"/>
    </source>
</evidence>
<comment type="similarity">
    <text evidence="1">Belongs to the class IV-like SAM-binding methyltransferase superfamily. RNA methyltransferase TrmH family.</text>
</comment>
<dbReference type="CDD" id="cd18093">
    <property type="entry name" value="SpoU-like_TrmJ"/>
    <property type="match status" value="1"/>
</dbReference>
<evidence type="ECO:0000313" key="8">
    <source>
        <dbReference type="Proteomes" id="UP000288405"/>
    </source>
</evidence>
<dbReference type="PIRSF" id="PIRSF004808">
    <property type="entry name" value="LasT"/>
    <property type="match status" value="1"/>
</dbReference>
<evidence type="ECO:0000256" key="2">
    <source>
        <dbReference type="ARBA" id="ARBA00022603"/>
    </source>
</evidence>
<dbReference type="GO" id="GO:0005829">
    <property type="term" value="C:cytosol"/>
    <property type="evidence" value="ECO:0007669"/>
    <property type="project" value="TreeGrafter"/>
</dbReference>
<accession>A0A432WGB5</accession>
<dbReference type="GO" id="GO:0160206">
    <property type="term" value="F:tRNA (cytidine(32)/uridine(32)-2'-O)-methyltransferase activity"/>
    <property type="evidence" value="ECO:0007669"/>
    <property type="project" value="UniProtKB-EC"/>
</dbReference>
<evidence type="ECO:0000313" key="7">
    <source>
        <dbReference type="EMBL" id="RUO32757.1"/>
    </source>
</evidence>
<sequence length="250" mass="27284">MLDKVRVILVGTTDQRNIGSAARAMKTMGIHELVLVQPEELPEGKAQALAAGATDVLAKAQIMDSLADALADCQLVLATSARNRTLDWPQLTPREAGEKAVQEGLAGAKVAIVFGREASGLTNEELQMADFHLHIPANPEYSSLNLAMAVQTVCYEVRMAALAAAEAPESVRSSDVEYPLHDDIEGFYAHLERVLGHTGFIIRKHPGMVMTKLRRLFNRARPEKNELNILRGVLSSVERLAPSNEKRSPD</sequence>
<organism evidence="7 8">
    <name type="scientific">Aliidiomarina sanyensis</name>
    <dbReference type="NCBI Taxonomy" id="1249555"/>
    <lineage>
        <taxon>Bacteria</taxon>
        <taxon>Pseudomonadati</taxon>
        <taxon>Pseudomonadota</taxon>
        <taxon>Gammaproteobacteria</taxon>
        <taxon>Alteromonadales</taxon>
        <taxon>Idiomarinaceae</taxon>
        <taxon>Aliidiomarina</taxon>
    </lineage>
</organism>
<dbReference type="NCBIfam" id="NF011694">
    <property type="entry name" value="PRK15114.1"/>
    <property type="match status" value="1"/>
</dbReference>
<dbReference type="Pfam" id="PF00588">
    <property type="entry name" value="SpoU_methylase"/>
    <property type="match status" value="1"/>
</dbReference>
<dbReference type="PANTHER" id="PTHR42786">
    <property type="entry name" value="TRNA/RRNA METHYLTRANSFERASE"/>
    <property type="match status" value="1"/>
</dbReference>
<evidence type="ECO:0000256" key="3">
    <source>
        <dbReference type="ARBA" id="ARBA00022679"/>
    </source>
</evidence>
<feature type="domain" description="tRNA/rRNA methyltransferase SpoU type" evidence="6">
    <location>
        <begin position="5"/>
        <end position="155"/>
    </location>
</feature>
<dbReference type="PANTHER" id="PTHR42786:SF2">
    <property type="entry name" value="TRNA (CYTIDINE_URIDINE-2'-O-)-METHYLTRANSFERASE TRMJ"/>
    <property type="match status" value="1"/>
</dbReference>
<dbReference type="EMBL" id="PIPM01000006">
    <property type="protein sequence ID" value="RUO32757.1"/>
    <property type="molecule type" value="Genomic_DNA"/>
</dbReference>
<dbReference type="InterPro" id="IPR001537">
    <property type="entry name" value="SpoU_MeTrfase"/>
</dbReference>
<dbReference type="GO" id="GO:0003723">
    <property type="term" value="F:RNA binding"/>
    <property type="evidence" value="ECO:0007669"/>
    <property type="project" value="InterPro"/>
</dbReference>
<dbReference type="InterPro" id="IPR029028">
    <property type="entry name" value="Alpha/beta_knot_MTases"/>
</dbReference>
<dbReference type="FunFam" id="3.40.1280.10:FF:000006">
    <property type="entry name" value="Uncharacterized tRNA/rRNA methyltransferase HI_0380"/>
    <property type="match status" value="1"/>
</dbReference>
<evidence type="ECO:0000256" key="1">
    <source>
        <dbReference type="ARBA" id="ARBA00007228"/>
    </source>
</evidence>
<comment type="caution">
    <text evidence="7">The sequence shown here is derived from an EMBL/GenBank/DDBJ whole genome shotgun (WGS) entry which is preliminary data.</text>
</comment>
<keyword evidence="2 5" id="KW-0489">Methyltransferase</keyword>
<dbReference type="InterPro" id="IPR004384">
    <property type="entry name" value="RNA_MeTrfase_TrmJ/LasT"/>
</dbReference>
<keyword evidence="3 7" id="KW-0808">Transferase</keyword>
<evidence type="ECO:0000256" key="4">
    <source>
        <dbReference type="ARBA" id="ARBA00022691"/>
    </source>
</evidence>
<proteinExistence type="inferred from homology"/>
<dbReference type="EC" id="2.1.1.200" evidence="5"/>
<dbReference type="GO" id="GO:0002128">
    <property type="term" value="P:tRNA nucleoside ribose methylation"/>
    <property type="evidence" value="ECO:0007669"/>
    <property type="project" value="TreeGrafter"/>
</dbReference>
<keyword evidence="8" id="KW-1185">Reference proteome</keyword>
<comment type="subunit">
    <text evidence="5">Homodimer.</text>
</comment>
<dbReference type="Gene3D" id="3.40.1280.10">
    <property type="match status" value="1"/>
</dbReference>
<reference evidence="7 8" key="1">
    <citation type="journal article" date="2011" name="Front. Microbiol.">
        <title>Genomic signatures of strain selection and enhancement in Bacillus atrophaeus var. globigii, a historical biowarfare simulant.</title>
        <authorList>
            <person name="Gibbons H.S."/>
            <person name="Broomall S.M."/>
            <person name="McNew L.A."/>
            <person name="Daligault H."/>
            <person name="Chapman C."/>
            <person name="Bruce D."/>
            <person name="Karavis M."/>
            <person name="Krepps M."/>
            <person name="McGregor P.A."/>
            <person name="Hong C."/>
            <person name="Park K.H."/>
            <person name="Akmal A."/>
            <person name="Feldman A."/>
            <person name="Lin J.S."/>
            <person name="Chang W.E."/>
            <person name="Higgs B.W."/>
            <person name="Demirev P."/>
            <person name="Lindquist J."/>
            <person name="Liem A."/>
            <person name="Fochler E."/>
            <person name="Read T.D."/>
            <person name="Tapia R."/>
            <person name="Johnson S."/>
            <person name="Bishop-Lilly K.A."/>
            <person name="Detter C."/>
            <person name="Han C."/>
            <person name="Sozhamannan S."/>
            <person name="Rosenzweig C.N."/>
            <person name="Skowronski E.W."/>
        </authorList>
    </citation>
    <scope>NUCLEOTIDE SEQUENCE [LARGE SCALE GENOMIC DNA]</scope>
    <source>
        <strain evidence="7 8">GYP-17</strain>
    </source>
</reference>
<gene>
    <name evidence="5" type="primary">trmJ</name>
    <name evidence="7" type="ORF">CWE11_06910</name>
</gene>